<evidence type="ECO:0000313" key="2">
    <source>
        <dbReference type="Proteomes" id="UP000792457"/>
    </source>
</evidence>
<organism evidence="1 2">
    <name type="scientific">Ladona fulva</name>
    <name type="common">Scarce chaser dragonfly</name>
    <name type="synonym">Libellula fulva</name>
    <dbReference type="NCBI Taxonomy" id="123851"/>
    <lineage>
        <taxon>Eukaryota</taxon>
        <taxon>Metazoa</taxon>
        <taxon>Ecdysozoa</taxon>
        <taxon>Arthropoda</taxon>
        <taxon>Hexapoda</taxon>
        <taxon>Insecta</taxon>
        <taxon>Pterygota</taxon>
        <taxon>Palaeoptera</taxon>
        <taxon>Odonata</taxon>
        <taxon>Epiprocta</taxon>
        <taxon>Anisoptera</taxon>
        <taxon>Libelluloidea</taxon>
        <taxon>Libellulidae</taxon>
        <taxon>Ladona</taxon>
    </lineage>
</organism>
<reference evidence="1" key="1">
    <citation type="submission" date="2013-04" db="EMBL/GenBank/DDBJ databases">
        <authorList>
            <person name="Qu J."/>
            <person name="Murali S.C."/>
            <person name="Bandaranaike D."/>
            <person name="Bellair M."/>
            <person name="Blankenburg K."/>
            <person name="Chao H."/>
            <person name="Dinh H."/>
            <person name="Doddapaneni H."/>
            <person name="Downs B."/>
            <person name="Dugan-Rocha S."/>
            <person name="Elkadiri S."/>
            <person name="Gnanaolivu R.D."/>
            <person name="Hernandez B."/>
            <person name="Javaid M."/>
            <person name="Jayaseelan J.C."/>
            <person name="Lee S."/>
            <person name="Li M."/>
            <person name="Ming W."/>
            <person name="Munidasa M."/>
            <person name="Muniz J."/>
            <person name="Nguyen L."/>
            <person name="Ongeri F."/>
            <person name="Osuji N."/>
            <person name="Pu L.-L."/>
            <person name="Puazo M."/>
            <person name="Qu C."/>
            <person name="Quiroz J."/>
            <person name="Raj R."/>
            <person name="Weissenberger G."/>
            <person name="Xin Y."/>
            <person name="Zou X."/>
            <person name="Han Y."/>
            <person name="Richards S."/>
            <person name="Worley K."/>
            <person name="Muzny D."/>
            <person name="Gibbs R."/>
        </authorList>
    </citation>
    <scope>NUCLEOTIDE SEQUENCE</scope>
    <source>
        <strain evidence="1">Sampled in the wild</strain>
    </source>
</reference>
<name>A0A8K0KLF8_LADFU</name>
<dbReference type="OrthoDB" id="1938591at2759"/>
<keyword evidence="2" id="KW-1185">Reference proteome</keyword>
<evidence type="ECO:0000313" key="1">
    <source>
        <dbReference type="EMBL" id="KAG8235785.1"/>
    </source>
</evidence>
<sequence>MCLSSVISLNFVMDNNKIQLVGAPCGHHGPYTFYKAFKYCKNGKHKILALSEFFFVKIWSDSDLVSIGELQLLWEDKNSDQVLSSLRLYFLPENTPEGRSDEHGEVSTMIIVINLVNIFINLY</sequence>
<protein>
    <recommendedName>
        <fullName evidence="3">AT-rich interactive domain-containing protein 5B</fullName>
    </recommendedName>
</protein>
<reference evidence="1" key="2">
    <citation type="submission" date="2017-10" db="EMBL/GenBank/DDBJ databases">
        <title>Ladona fulva Genome sequencing and assembly.</title>
        <authorList>
            <person name="Murali S."/>
            <person name="Richards S."/>
            <person name="Bandaranaike D."/>
            <person name="Bellair M."/>
            <person name="Blankenburg K."/>
            <person name="Chao H."/>
            <person name="Dinh H."/>
            <person name="Doddapaneni H."/>
            <person name="Dugan-Rocha S."/>
            <person name="Elkadiri S."/>
            <person name="Gnanaolivu R."/>
            <person name="Hernandez B."/>
            <person name="Skinner E."/>
            <person name="Javaid M."/>
            <person name="Lee S."/>
            <person name="Li M."/>
            <person name="Ming W."/>
            <person name="Munidasa M."/>
            <person name="Muniz J."/>
            <person name="Nguyen L."/>
            <person name="Hughes D."/>
            <person name="Osuji N."/>
            <person name="Pu L.-L."/>
            <person name="Puazo M."/>
            <person name="Qu C."/>
            <person name="Quiroz J."/>
            <person name="Raj R."/>
            <person name="Weissenberger G."/>
            <person name="Xin Y."/>
            <person name="Zou X."/>
            <person name="Han Y."/>
            <person name="Worley K."/>
            <person name="Muzny D."/>
            <person name="Gibbs R."/>
        </authorList>
    </citation>
    <scope>NUCLEOTIDE SEQUENCE</scope>
    <source>
        <strain evidence="1">Sampled in the wild</strain>
    </source>
</reference>
<comment type="caution">
    <text evidence="1">The sequence shown here is derived from an EMBL/GenBank/DDBJ whole genome shotgun (WGS) entry which is preliminary data.</text>
</comment>
<accession>A0A8K0KLF8</accession>
<gene>
    <name evidence="1" type="ORF">J437_LFUL016314</name>
</gene>
<dbReference type="Proteomes" id="UP000792457">
    <property type="component" value="Unassembled WGS sequence"/>
</dbReference>
<proteinExistence type="predicted"/>
<dbReference type="AlphaFoldDB" id="A0A8K0KLF8"/>
<dbReference type="EMBL" id="KZ308949">
    <property type="protein sequence ID" value="KAG8235785.1"/>
    <property type="molecule type" value="Genomic_DNA"/>
</dbReference>
<evidence type="ECO:0008006" key="3">
    <source>
        <dbReference type="Google" id="ProtNLM"/>
    </source>
</evidence>